<evidence type="ECO:0000259" key="1">
    <source>
        <dbReference type="Pfam" id="PF20700"/>
    </source>
</evidence>
<dbReference type="EMBL" id="BMAU01021347">
    <property type="protein sequence ID" value="GFY18090.1"/>
    <property type="molecule type" value="Genomic_DNA"/>
</dbReference>
<dbReference type="Pfam" id="PF20700">
    <property type="entry name" value="Mutator"/>
    <property type="match status" value="1"/>
</dbReference>
<proteinExistence type="predicted"/>
<keyword evidence="3" id="KW-1185">Reference proteome</keyword>
<reference evidence="2" key="1">
    <citation type="submission" date="2020-08" db="EMBL/GenBank/DDBJ databases">
        <title>Multicomponent nature underlies the extraordinary mechanical properties of spider dragline silk.</title>
        <authorList>
            <person name="Kono N."/>
            <person name="Nakamura H."/>
            <person name="Mori M."/>
            <person name="Yoshida Y."/>
            <person name="Ohtoshi R."/>
            <person name="Malay A.D."/>
            <person name="Moran D.A.P."/>
            <person name="Tomita M."/>
            <person name="Numata K."/>
            <person name="Arakawa K."/>
        </authorList>
    </citation>
    <scope>NUCLEOTIDE SEQUENCE</scope>
</reference>
<dbReference type="AlphaFoldDB" id="A0A8X6SVE1"/>
<dbReference type="InterPro" id="IPR049012">
    <property type="entry name" value="Mutator_transp_dom"/>
</dbReference>
<feature type="domain" description="Mutator-like transposase" evidence="1">
    <location>
        <begin position="103"/>
        <end position="173"/>
    </location>
</feature>
<sequence>MVQSIARKRKRQFYGNKFTNTSKKNSTSAVPECTASCSKLGNESFSTAGKMPGPVFGNRIVDLELIVEAFAQLCCPKLFAEKVELFKDSRYGLCSHFKLKCKGFSGAFKLCSTLNLLRVTKTAYKNKEAKLLKVVQKVAEESMIKAVTEIVEKKQNLSSDIVNCGISVDGTWQ</sequence>
<comment type="caution">
    <text evidence="2">The sequence shown here is derived from an EMBL/GenBank/DDBJ whole genome shotgun (WGS) entry which is preliminary data.</text>
</comment>
<organism evidence="2 3">
    <name type="scientific">Trichonephila clavipes</name>
    <name type="common">Golden silk orbweaver</name>
    <name type="synonym">Nephila clavipes</name>
    <dbReference type="NCBI Taxonomy" id="2585209"/>
    <lineage>
        <taxon>Eukaryota</taxon>
        <taxon>Metazoa</taxon>
        <taxon>Ecdysozoa</taxon>
        <taxon>Arthropoda</taxon>
        <taxon>Chelicerata</taxon>
        <taxon>Arachnida</taxon>
        <taxon>Araneae</taxon>
        <taxon>Araneomorphae</taxon>
        <taxon>Entelegynae</taxon>
        <taxon>Araneoidea</taxon>
        <taxon>Nephilidae</taxon>
        <taxon>Trichonephila</taxon>
    </lineage>
</organism>
<evidence type="ECO:0000313" key="2">
    <source>
        <dbReference type="EMBL" id="GFY18090.1"/>
    </source>
</evidence>
<name>A0A8X6SVE1_TRICX</name>
<protein>
    <recommendedName>
        <fullName evidence="1">Mutator-like transposase domain-containing protein</fullName>
    </recommendedName>
</protein>
<gene>
    <name evidence="2" type="primary">AVEN_157426_1</name>
    <name evidence="2" type="ORF">TNCV_3385811</name>
</gene>
<accession>A0A8X6SVE1</accession>
<dbReference type="Proteomes" id="UP000887159">
    <property type="component" value="Unassembled WGS sequence"/>
</dbReference>
<evidence type="ECO:0000313" key="3">
    <source>
        <dbReference type="Proteomes" id="UP000887159"/>
    </source>
</evidence>